<sequence>MGDNGLTQDDFRKLLQTPRPGATTSNETPQFKAPPPKTPRSTGAVFAQPHSVRKKRPKPTAAPATPSNYRDRAAERRANETQDEGSTEDLLQPREQDETLDAKEVYEQSKYLGGDVEHTHLVKGLDYSLLERVRTDLNNKAAQAEALLEQQQQQEEEEEEEEDDTTVEKNQEIDEALSKIGKQEQVKVHTLLAKNIAHFFKQSQVKRSTDLFMPGRMAYVFEMADPVGHYNDAFEQPTSITRSKADTVRRQSDLQAETELVIRKISAIMRKDNNTSENKETPKSTIKAAEKKKEAPVVTFDGDIFADVGRDYELDESSLQKAQSSSSSSPPPPPPPSAMDASAETTTTNKSNYFTGLVHEQEEEDTTTADVDMKEVSNLLSQATKRESSSAASSSTTERDGVKRPKFAHEQMDVDAADIDMYGLGSEALPTSFEERRRTVAYESGEEDGDAATSLIDQGTHRNKKAQLTRWDFDDEEQWQKYKDSVEIQPKSVSQFGVKLGDGRKRNREQRRGMSEKQKLNREYQMVKNIMDKKYGKK</sequence>
<gene>
    <name evidence="8" type="ORF">LCOR_10240.1</name>
</gene>
<protein>
    <recommendedName>
        <fullName evidence="10">RED-like N-terminal domain-containing protein</fullName>
    </recommendedName>
</protein>
<dbReference type="PANTHER" id="PTHR12765">
    <property type="entry name" value="RED PROTEIN IK FACTOR CYTOKINE IK"/>
    <property type="match status" value="1"/>
</dbReference>
<name>A0A068SAU2_9FUNG</name>
<organism evidence="8 9">
    <name type="scientific">Lichtheimia corymbifera JMRC:FSU:9682</name>
    <dbReference type="NCBI Taxonomy" id="1263082"/>
    <lineage>
        <taxon>Eukaryota</taxon>
        <taxon>Fungi</taxon>
        <taxon>Fungi incertae sedis</taxon>
        <taxon>Mucoromycota</taxon>
        <taxon>Mucoromycotina</taxon>
        <taxon>Mucoromycetes</taxon>
        <taxon>Mucorales</taxon>
        <taxon>Lichtheimiaceae</taxon>
        <taxon>Lichtheimia</taxon>
    </lineage>
</organism>
<accession>A0A068SAU2</accession>
<evidence type="ECO:0000256" key="2">
    <source>
        <dbReference type="ARBA" id="ARBA00006660"/>
    </source>
</evidence>
<dbReference type="GO" id="GO:0005634">
    <property type="term" value="C:nucleus"/>
    <property type="evidence" value="ECO:0007669"/>
    <property type="project" value="UniProtKB-SubCell"/>
</dbReference>
<feature type="compositionally biased region" description="Basic and acidic residues" evidence="5">
    <location>
        <begin position="510"/>
        <end position="520"/>
    </location>
</feature>
<feature type="region of interest" description="Disordered" evidence="5">
    <location>
        <begin position="147"/>
        <end position="169"/>
    </location>
</feature>
<evidence type="ECO:0000256" key="1">
    <source>
        <dbReference type="ARBA" id="ARBA00004123"/>
    </source>
</evidence>
<feature type="domain" description="RED-like N-terminal" evidence="7">
    <location>
        <begin position="63"/>
        <end position="279"/>
    </location>
</feature>
<comment type="subcellular location">
    <subcellularLocation>
        <location evidence="1">Nucleus</location>
    </subcellularLocation>
</comment>
<feature type="region of interest" description="Disordered" evidence="5">
    <location>
        <begin position="271"/>
        <end position="293"/>
    </location>
</feature>
<dbReference type="AlphaFoldDB" id="A0A068SAU2"/>
<dbReference type="VEuPathDB" id="FungiDB:LCOR_10240.1"/>
<keyword evidence="4" id="KW-0539">Nucleus</keyword>
<evidence type="ECO:0000313" key="8">
    <source>
        <dbReference type="EMBL" id="CDH59429.1"/>
    </source>
</evidence>
<dbReference type="Pfam" id="PF07808">
    <property type="entry name" value="RED_N"/>
    <property type="match status" value="1"/>
</dbReference>
<keyword evidence="9" id="KW-1185">Reference proteome</keyword>
<feature type="compositionally biased region" description="Acidic residues" evidence="5">
    <location>
        <begin position="154"/>
        <end position="165"/>
    </location>
</feature>
<feature type="region of interest" description="Disordered" evidence="5">
    <location>
        <begin position="1"/>
        <end position="101"/>
    </location>
</feature>
<evidence type="ECO:0000259" key="7">
    <source>
        <dbReference type="Pfam" id="PF07808"/>
    </source>
</evidence>
<keyword evidence="3" id="KW-0677">Repeat</keyword>
<feature type="compositionally biased region" description="Basic and acidic residues" evidence="5">
    <location>
        <begin position="69"/>
        <end position="80"/>
    </location>
</feature>
<feature type="region of interest" description="Disordered" evidence="5">
    <location>
        <begin position="315"/>
        <end position="411"/>
    </location>
</feature>
<feature type="compositionally biased region" description="Basic and acidic residues" evidence="5">
    <location>
        <begin position="397"/>
        <end position="411"/>
    </location>
</feature>
<evidence type="ECO:0000313" key="9">
    <source>
        <dbReference type="Proteomes" id="UP000027586"/>
    </source>
</evidence>
<dbReference type="STRING" id="1263082.A0A068SAU2"/>
<feature type="compositionally biased region" description="Polar residues" evidence="5">
    <location>
        <begin position="343"/>
        <end position="354"/>
    </location>
</feature>
<feature type="region of interest" description="Disordered" evidence="5">
    <location>
        <begin position="500"/>
        <end position="520"/>
    </location>
</feature>
<dbReference type="Proteomes" id="UP000027586">
    <property type="component" value="Unassembled WGS sequence"/>
</dbReference>
<evidence type="ECO:0000256" key="4">
    <source>
        <dbReference type="ARBA" id="ARBA00023242"/>
    </source>
</evidence>
<proteinExistence type="inferred from homology"/>
<feature type="region of interest" description="Disordered" evidence="5">
    <location>
        <begin position="441"/>
        <end position="465"/>
    </location>
</feature>
<dbReference type="InterPro" id="IPR039896">
    <property type="entry name" value="Red-like"/>
</dbReference>
<dbReference type="EMBL" id="CBTN010000070">
    <property type="protein sequence ID" value="CDH59429.1"/>
    <property type="molecule type" value="Genomic_DNA"/>
</dbReference>
<evidence type="ECO:0000256" key="5">
    <source>
        <dbReference type="SAM" id="MobiDB-lite"/>
    </source>
</evidence>
<evidence type="ECO:0000256" key="3">
    <source>
        <dbReference type="ARBA" id="ARBA00022737"/>
    </source>
</evidence>
<reference evidence="8" key="1">
    <citation type="submission" date="2013-08" db="EMBL/GenBank/DDBJ databases">
        <title>Gene expansion shapes genome architecture in the human pathogen Lichtheimia corymbifera: an evolutionary genomics analysis in the ancient terrestrial Mucorales (Mucoromycotina).</title>
        <authorList>
            <person name="Schwartze V.U."/>
            <person name="Winter S."/>
            <person name="Shelest E."/>
            <person name="Marcet-Houben M."/>
            <person name="Horn F."/>
            <person name="Wehner S."/>
            <person name="Hoffmann K."/>
            <person name="Riege K."/>
            <person name="Sammeth M."/>
            <person name="Nowrousian M."/>
            <person name="Valiante V."/>
            <person name="Linde J."/>
            <person name="Jacobsen I.D."/>
            <person name="Marz M."/>
            <person name="Brakhage A.A."/>
            <person name="Gabaldon T."/>
            <person name="Bocker S."/>
            <person name="Voigt K."/>
        </authorList>
    </citation>
    <scope>NUCLEOTIDE SEQUENCE [LARGE SCALE GENOMIC DNA]</scope>
    <source>
        <strain evidence="8">FSU 9682</strain>
    </source>
</reference>
<dbReference type="InterPro" id="IPR012492">
    <property type="entry name" value="RED_C"/>
</dbReference>
<comment type="similarity">
    <text evidence="2">Belongs to the RED family.</text>
</comment>
<evidence type="ECO:0000259" key="6">
    <source>
        <dbReference type="Pfam" id="PF07807"/>
    </source>
</evidence>
<feature type="domain" description="Protein RED C-terminal" evidence="6">
    <location>
        <begin position="446"/>
        <end position="535"/>
    </location>
</feature>
<dbReference type="OrthoDB" id="3366823at2759"/>
<comment type="caution">
    <text evidence="8">The sequence shown here is derived from an EMBL/GenBank/DDBJ whole genome shotgun (WGS) entry which is preliminary data.</text>
</comment>
<evidence type="ECO:0008006" key="10">
    <source>
        <dbReference type="Google" id="ProtNLM"/>
    </source>
</evidence>
<feature type="compositionally biased region" description="Basic and acidic residues" evidence="5">
    <location>
        <begin position="91"/>
        <end position="101"/>
    </location>
</feature>
<dbReference type="Pfam" id="PF07807">
    <property type="entry name" value="RED_C"/>
    <property type="match status" value="1"/>
</dbReference>
<dbReference type="InterPro" id="IPR012916">
    <property type="entry name" value="RED_N"/>
</dbReference>